<evidence type="ECO:0000313" key="2">
    <source>
        <dbReference type="Proteomes" id="UP000574369"/>
    </source>
</evidence>
<sequence>MNETVTLYRPTGPTELALVEASGNRRWPPRLPDQPIFYPVTNEAYAVEIARDWNVPASGAGFVTRFEVRNAFMEHYAVHQVGAAHHTEWWVPAEDLETLNDNIVGTIEVIRRFPENNNENGT</sequence>
<dbReference type="RefSeq" id="WP_088453451.1">
    <property type="nucleotide sequence ID" value="NZ_JACHXO010000006.1"/>
</dbReference>
<dbReference type="EMBL" id="JACHXO010000006">
    <property type="protein sequence ID" value="MBB3195936.1"/>
    <property type="molecule type" value="Genomic_DNA"/>
</dbReference>
<evidence type="ECO:0008006" key="3">
    <source>
        <dbReference type="Google" id="ProtNLM"/>
    </source>
</evidence>
<dbReference type="Proteomes" id="UP000574369">
    <property type="component" value="Unassembled WGS sequence"/>
</dbReference>
<organism evidence="1 2">
    <name type="scientific">Roseateles terrae</name>
    <dbReference type="NCBI Taxonomy" id="431060"/>
    <lineage>
        <taxon>Bacteria</taxon>
        <taxon>Pseudomonadati</taxon>
        <taxon>Pseudomonadota</taxon>
        <taxon>Betaproteobacteria</taxon>
        <taxon>Burkholderiales</taxon>
        <taxon>Sphaerotilaceae</taxon>
        <taxon>Roseateles</taxon>
    </lineage>
</organism>
<protein>
    <recommendedName>
        <fullName evidence="3">ADP-ribosylation/crystallin J1</fullName>
    </recommendedName>
</protein>
<name>A0ABR6GV02_9BURK</name>
<proteinExistence type="predicted"/>
<reference evidence="1 2" key="1">
    <citation type="submission" date="2020-08" db="EMBL/GenBank/DDBJ databases">
        <title>Genomic Encyclopedia of Type Strains, Phase III (KMG-III): the genomes of soil and plant-associated and newly described type strains.</title>
        <authorList>
            <person name="Whitman W."/>
        </authorList>
    </citation>
    <scope>NUCLEOTIDE SEQUENCE [LARGE SCALE GENOMIC DNA]</scope>
    <source>
        <strain evidence="1 2">CECT 7247</strain>
    </source>
</reference>
<keyword evidence="2" id="KW-1185">Reference proteome</keyword>
<accession>A0ABR6GV02</accession>
<evidence type="ECO:0000313" key="1">
    <source>
        <dbReference type="EMBL" id="MBB3195936.1"/>
    </source>
</evidence>
<gene>
    <name evidence="1" type="ORF">FHS28_003346</name>
</gene>
<comment type="caution">
    <text evidence="1">The sequence shown here is derived from an EMBL/GenBank/DDBJ whole genome shotgun (WGS) entry which is preliminary data.</text>
</comment>